<dbReference type="Proteomes" id="UP000215914">
    <property type="component" value="Chromosome 1"/>
</dbReference>
<name>A0A251VRX1_HELAN</name>
<dbReference type="Gene3D" id="1.10.132.130">
    <property type="match status" value="1"/>
</dbReference>
<dbReference type="EMBL" id="MNCJ02000316">
    <property type="protein sequence ID" value="KAF5823534.1"/>
    <property type="molecule type" value="Genomic_DNA"/>
</dbReference>
<evidence type="ECO:0000313" key="3">
    <source>
        <dbReference type="EMBL" id="KAF5823534.1"/>
    </source>
</evidence>
<gene>
    <name evidence="4" type="ORF">HannXRQ_Chr01g0026731</name>
    <name evidence="3" type="ORF">HanXRQr2_Chr01g0039381</name>
</gene>
<reference evidence="3" key="3">
    <citation type="submission" date="2020-06" db="EMBL/GenBank/DDBJ databases">
        <title>Helianthus annuus Genome sequencing and assembly Release 2.</title>
        <authorList>
            <person name="Gouzy J."/>
            <person name="Langlade N."/>
            <person name="Munos S."/>
        </authorList>
    </citation>
    <scope>NUCLEOTIDE SEQUENCE</scope>
    <source>
        <tissue evidence="3">Leaves</tissue>
    </source>
</reference>
<keyword evidence="1" id="KW-0812">Transmembrane</keyword>
<dbReference type="Gramene" id="mRNA:HanXRQr2_Chr01g0039381">
    <property type="protein sequence ID" value="mRNA:HanXRQr2_Chr01g0039381"/>
    <property type="gene ID" value="HanXRQr2_Chr01g0039381"/>
</dbReference>
<evidence type="ECO:0000313" key="5">
    <source>
        <dbReference type="Proteomes" id="UP000215914"/>
    </source>
</evidence>
<feature type="transmembrane region" description="Helical" evidence="1">
    <location>
        <begin position="6"/>
        <end position="27"/>
    </location>
</feature>
<keyword evidence="1" id="KW-1133">Transmembrane helix</keyword>
<dbReference type="AlphaFoldDB" id="A0A251VRX1"/>
<dbReference type="PANTHER" id="PTHR31587">
    <property type="entry name" value="TRANSMEMBRANE PROTEIN (DUF2215)"/>
    <property type="match status" value="1"/>
</dbReference>
<dbReference type="STRING" id="4232.A0A251VRX1"/>
<keyword evidence="1" id="KW-0472">Membrane</keyword>
<dbReference type="InterPro" id="IPR046427">
    <property type="entry name" value="Legumain_prodom_sf"/>
</dbReference>
<reference evidence="4" key="2">
    <citation type="submission" date="2017-02" db="EMBL/GenBank/DDBJ databases">
        <title>Sunflower complete genome.</title>
        <authorList>
            <person name="Langlade N."/>
            <person name="Munos S."/>
        </authorList>
    </citation>
    <scope>NUCLEOTIDE SEQUENCE [LARGE SCALE GENOMIC DNA]</scope>
    <source>
        <tissue evidence="4">Leaves</tissue>
    </source>
</reference>
<evidence type="ECO:0000259" key="2">
    <source>
        <dbReference type="Pfam" id="PF20985"/>
    </source>
</evidence>
<evidence type="ECO:0000256" key="1">
    <source>
        <dbReference type="SAM" id="Phobius"/>
    </source>
</evidence>
<dbReference type="InterPro" id="IPR048501">
    <property type="entry name" value="Legum_prodom"/>
</dbReference>
<organism evidence="4 5">
    <name type="scientific">Helianthus annuus</name>
    <name type="common">Common sunflower</name>
    <dbReference type="NCBI Taxonomy" id="4232"/>
    <lineage>
        <taxon>Eukaryota</taxon>
        <taxon>Viridiplantae</taxon>
        <taxon>Streptophyta</taxon>
        <taxon>Embryophyta</taxon>
        <taxon>Tracheophyta</taxon>
        <taxon>Spermatophyta</taxon>
        <taxon>Magnoliopsida</taxon>
        <taxon>eudicotyledons</taxon>
        <taxon>Gunneridae</taxon>
        <taxon>Pentapetalae</taxon>
        <taxon>asterids</taxon>
        <taxon>campanulids</taxon>
        <taxon>Asterales</taxon>
        <taxon>Asteraceae</taxon>
        <taxon>Asteroideae</taxon>
        <taxon>Heliantheae alliance</taxon>
        <taxon>Heliantheae</taxon>
        <taxon>Helianthus</taxon>
    </lineage>
</organism>
<dbReference type="Pfam" id="PF20985">
    <property type="entry name" value="Legum_prodom"/>
    <property type="match status" value="1"/>
</dbReference>
<dbReference type="EMBL" id="CM007890">
    <property type="protein sequence ID" value="OTG38164.1"/>
    <property type="molecule type" value="Genomic_DNA"/>
</dbReference>
<keyword evidence="3" id="KW-0378">Hydrolase</keyword>
<reference evidence="3 5" key="1">
    <citation type="journal article" date="2017" name="Nature">
        <title>The sunflower genome provides insights into oil metabolism, flowering and Asterid evolution.</title>
        <authorList>
            <person name="Badouin H."/>
            <person name="Gouzy J."/>
            <person name="Grassa C.J."/>
            <person name="Murat F."/>
            <person name="Staton S.E."/>
            <person name="Cottret L."/>
            <person name="Lelandais-Briere C."/>
            <person name="Owens G.L."/>
            <person name="Carrere S."/>
            <person name="Mayjonade B."/>
            <person name="Legrand L."/>
            <person name="Gill N."/>
            <person name="Kane N.C."/>
            <person name="Bowers J.E."/>
            <person name="Hubner S."/>
            <person name="Bellec A."/>
            <person name="Berard A."/>
            <person name="Berges H."/>
            <person name="Blanchet N."/>
            <person name="Boniface M.C."/>
            <person name="Brunel D."/>
            <person name="Catrice O."/>
            <person name="Chaidir N."/>
            <person name="Claudel C."/>
            <person name="Donnadieu C."/>
            <person name="Faraut T."/>
            <person name="Fievet G."/>
            <person name="Helmstetter N."/>
            <person name="King M."/>
            <person name="Knapp S.J."/>
            <person name="Lai Z."/>
            <person name="Le Paslier M.C."/>
            <person name="Lippi Y."/>
            <person name="Lorenzon L."/>
            <person name="Mandel J.R."/>
            <person name="Marage G."/>
            <person name="Marchand G."/>
            <person name="Marquand E."/>
            <person name="Bret-Mestries E."/>
            <person name="Morien E."/>
            <person name="Nambeesan S."/>
            <person name="Nguyen T."/>
            <person name="Pegot-Espagnet P."/>
            <person name="Pouilly N."/>
            <person name="Raftis F."/>
            <person name="Sallet E."/>
            <person name="Schiex T."/>
            <person name="Thomas J."/>
            <person name="Vandecasteele C."/>
            <person name="Vares D."/>
            <person name="Vear F."/>
            <person name="Vautrin S."/>
            <person name="Crespi M."/>
            <person name="Mangin B."/>
            <person name="Burke J.M."/>
            <person name="Salse J."/>
            <person name="Munos S."/>
            <person name="Vincourt P."/>
            <person name="Rieseberg L.H."/>
            <person name="Langlade N.B."/>
        </authorList>
    </citation>
    <scope>NUCLEOTIDE SEQUENCE [LARGE SCALE GENOMIC DNA]</scope>
    <source>
        <strain evidence="5">cv. SF193</strain>
        <tissue evidence="3">Leaves</tissue>
    </source>
</reference>
<sequence length="393" mass="44730">MLHNLHTFVAASMTNWLLLLVMMMLMVRNTCLSQPSSTVANGTRWDVLEAATNRIHLDDDHGIRENEYYAYYLWNLYNTSSRSQRFEIVNEMSEVLKNIAYRDSRHDMIGLILFGPEKSRSILTATIDYKRQDVGGDYYQCLETIADLYMKHCGPIDGDGLRHRKSWPNMCLYAEDKAMIEEAIIVTCGSNNVAPYGIDAGNPIINVIPAPFHGSSEYCGRVSINGISRMELRSYAKSYEVIFEPVVFDEMHNMTQVCFHRDASRGLCQCKKDDWKFIKRGLHEFYVSPYEQKFVDVKFTSGVFGFVTVEIKEDLRERWRYVLLSLGAGALFLSRSKYVLNQNTADGDDDRVLTWAVRVVAVVAILLSSDDTLLAIVALASSLALNFVIIPIM</sequence>
<protein>
    <submittedName>
        <fullName evidence="3">Legumain protein</fullName>
        <ecNumber evidence="3">3.4.22.34</ecNumber>
    </submittedName>
</protein>
<dbReference type="PANTHER" id="PTHR31587:SF3">
    <property type="entry name" value="EXPRESSED PROTEIN"/>
    <property type="match status" value="1"/>
</dbReference>
<accession>A0A251VRX1</accession>
<dbReference type="GO" id="GO:0004197">
    <property type="term" value="F:cysteine-type endopeptidase activity"/>
    <property type="evidence" value="ECO:0007669"/>
    <property type="project" value="UniProtKB-EC"/>
</dbReference>
<keyword evidence="5" id="KW-1185">Reference proteome</keyword>
<feature type="domain" description="Legumain prodomain" evidence="2">
    <location>
        <begin position="91"/>
        <end position="188"/>
    </location>
</feature>
<dbReference type="InParanoid" id="A0A251VRX1"/>
<proteinExistence type="predicted"/>
<dbReference type="EC" id="3.4.22.34" evidence="3"/>
<evidence type="ECO:0000313" key="4">
    <source>
        <dbReference type="EMBL" id="OTG38164.1"/>
    </source>
</evidence>